<dbReference type="PANTHER" id="PTHR43190:SF3">
    <property type="entry name" value="N-ACETYL-D-GLUCOSAMINE KINASE"/>
    <property type="match status" value="1"/>
</dbReference>
<evidence type="ECO:0000256" key="1">
    <source>
        <dbReference type="ARBA" id="ARBA00006198"/>
    </source>
</evidence>
<dbReference type="Proteomes" id="UP000242287">
    <property type="component" value="Unassembled WGS sequence"/>
</dbReference>
<evidence type="ECO:0000313" key="6">
    <source>
        <dbReference type="EMBL" id="PFH52107.1"/>
    </source>
</evidence>
<protein>
    <recommendedName>
        <fullName evidence="3">N-acetyl-D-glucosamine kinase</fullName>
        <ecNumber evidence="2">2.7.1.59</ecNumber>
    </recommendedName>
    <alternativeName>
        <fullName evidence="4">GlcNAc kinase</fullName>
    </alternativeName>
</protein>
<dbReference type="EMBL" id="KZ301981">
    <property type="protein sequence ID" value="PFH52107.1"/>
    <property type="molecule type" value="Genomic_DNA"/>
</dbReference>
<feature type="domain" description="ATPase BadF/BadG/BcrA/BcrD type" evidence="5">
    <location>
        <begin position="7"/>
        <end position="350"/>
    </location>
</feature>
<dbReference type="Pfam" id="PF01869">
    <property type="entry name" value="BcrAD_BadFG"/>
    <property type="match status" value="1"/>
</dbReference>
<dbReference type="CDD" id="cd24007">
    <property type="entry name" value="ASKHA_NBD_eukNAGK-like"/>
    <property type="match status" value="1"/>
</dbReference>
<dbReference type="EC" id="2.7.1.59" evidence="2"/>
<dbReference type="AlphaFoldDB" id="A0A2A9NV01"/>
<dbReference type="Gene3D" id="3.30.420.40">
    <property type="match status" value="2"/>
</dbReference>
<dbReference type="GO" id="GO:0045127">
    <property type="term" value="F:N-acetylglucosamine kinase activity"/>
    <property type="evidence" value="ECO:0007669"/>
    <property type="project" value="UniProtKB-EC"/>
</dbReference>
<dbReference type="OrthoDB" id="311172at2759"/>
<dbReference type="STRING" id="703135.A0A2A9NV01"/>
<gene>
    <name evidence="6" type="ORF">AMATHDRAFT_57437</name>
</gene>
<dbReference type="SUPFAM" id="SSF53067">
    <property type="entry name" value="Actin-like ATPase domain"/>
    <property type="match status" value="2"/>
</dbReference>
<dbReference type="InterPro" id="IPR052519">
    <property type="entry name" value="Euk-type_GlcNAc_Kinase"/>
</dbReference>
<proteinExistence type="inferred from homology"/>
<name>A0A2A9NV01_9AGAR</name>
<accession>A0A2A9NV01</accession>
<reference evidence="6 7" key="1">
    <citation type="submission" date="2014-02" db="EMBL/GenBank/DDBJ databases">
        <title>Transposable element dynamics among asymbiotic and ectomycorrhizal Amanita fungi.</title>
        <authorList>
            <consortium name="DOE Joint Genome Institute"/>
            <person name="Hess J."/>
            <person name="Skrede I."/>
            <person name="Wolfe B."/>
            <person name="LaButti K."/>
            <person name="Ohm R.A."/>
            <person name="Grigoriev I.V."/>
            <person name="Pringle A."/>
        </authorList>
    </citation>
    <scope>NUCLEOTIDE SEQUENCE [LARGE SCALE GENOMIC DNA]</scope>
    <source>
        <strain evidence="6 7">SKay4041</strain>
    </source>
</reference>
<evidence type="ECO:0000256" key="3">
    <source>
        <dbReference type="ARBA" id="ARBA00014974"/>
    </source>
</evidence>
<dbReference type="PANTHER" id="PTHR43190">
    <property type="entry name" value="N-ACETYL-D-GLUCOSAMINE KINASE"/>
    <property type="match status" value="1"/>
</dbReference>
<comment type="similarity">
    <text evidence="1">Belongs to the eukaryotic-type N-acetylglucosamine kinase family.</text>
</comment>
<evidence type="ECO:0000256" key="2">
    <source>
        <dbReference type="ARBA" id="ARBA00012122"/>
    </source>
</evidence>
<dbReference type="InterPro" id="IPR002731">
    <property type="entry name" value="ATPase_BadF"/>
</dbReference>
<organism evidence="6 7">
    <name type="scientific">Amanita thiersii Skay4041</name>
    <dbReference type="NCBI Taxonomy" id="703135"/>
    <lineage>
        <taxon>Eukaryota</taxon>
        <taxon>Fungi</taxon>
        <taxon>Dikarya</taxon>
        <taxon>Basidiomycota</taxon>
        <taxon>Agaricomycotina</taxon>
        <taxon>Agaricomycetes</taxon>
        <taxon>Agaricomycetidae</taxon>
        <taxon>Agaricales</taxon>
        <taxon>Pluteineae</taxon>
        <taxon>Amanitaceae</taxon>
        <taxon>Amanita</taxon>
    </lineage>
</organism>
<sequence length="360" mass="37983">MPLLLCVDCGGSKTAATLADPDGTVRAHGFGGPSNFAYLSLDAFISAVKKAIIATLENYAALAGDVPTTLPPTTDLFVAAWFGVSGVDSPAAVEAITPALSRLLNIPTGPRLKVTNDTHLLAAPIRMYDDISHGVAVISGTGAIAASFKDDGQDFQEFGRVGGWGWILGDEGGGFSVGREAIRQMLAETDKASVGGNPPPESILTSRILEYFGINNVMEVLTVVHLPDPIPSNPVSPNAPLYTRMVREKRLSSLSPLVFDAAFKDSDWLALRVLRTCARDLAVQIAILLAKEGDDSPRAVKASEAVISFGGSLVAVQAYRDLVLEELKERGHVFKYVDYLSTPQAMGAVGLSVAFKGGIA</sequence>
<keyword evidence="7" id="KW-1185">Reference proteome</keyword>
<dbReference type="InterPro" id="IPR043129">
    <property type="entry name" value="ATPase_NBD"/>
</dbReference>
<evidence type="ECO:0000259" key="5">
    <source>
        <dbReference type="Pfam" id="PF01869"/>
    </source>
</evidence>
<evidence type="ECO:0000256" key="4">
    <source>
        <dbReference type="ARBA" id="ARBA00031123"/>
    </source>
</evidence>
<evidence type="ECO:0000313" key="7">
    <source>
        <dbReference type="Proteomes" id="UP000242287"/>
    </source>
</evidence>